<comment type="caution">
    <text evidence="6">The sequence shown here is derived from an EMBL/GenBank/DDBJ whole genome shotgun (WGS) entry which is preliminary data.</text>
</comment>
<sequence>MKKKRSIRWTTLFVILLLVGASLTGCAGGKDPAGAGDKEAGGKTKKAYKIALSNAFAGNSWRSEMLKIFEAYAQQKKNAGEISEFYSSSAGNDPQAQINEIRNMMSKGYDAILVDASSPTALVPVLHEAVQRGIVVVAFDNTVESDKVYNVNTDQVQFGRVQAQWLMDQIGGKGNILLIKGIDGISINSDRDQGHREVLKKYPDVKILQEGFGNYDDATTSVVINNMLAAHKSKGIQGILTQGGGENAIVEALKQNKLDPAAIPMTGRC</sequence>
<comment type="subcellular location">
    <subcellularLocation>
        <location evidence="1">Cell envelope</location>
    </subcellularLocation>
</comment>
<organism evidence="6 7">
    <name type="scientific">Paenibacillus vulneris</name>
    <dbReference type="NCBI Taxonomy" id="1133364"/>
    <lineage>
        <taxon>Bacteria</taxon>
        <taxon>Bacillati</taxon>
        <taxon>Bacillota</taxon>
        <taxon>Bacilli</taxon>
        <taxon>Bacillales</taxon>
        <taxon>Paenibacillaceae</taxon>
        <taxon>Paenibacillus</taxon>
    </lineage>
</organism>
<gene>
    <name evidence="6" type="ORF">ACFQ4B_30100</name>
</gene>
<reference evidence="7" key="1">
    <citation type="journal article" date="2019" name="Int. J. Syst. Evol. Microbiol.">
        <title>The Global Catalogue of Microorganisms (GCM) 10K type strain sequencing project: providing services to taxonomists for standard genome sequencing and annotation.</title>
        <authorList>
            <consortium name="The Broad Institute Genomics Platform"/>
            <consortium name="The Broad Institute Genome Sequencing Center for Infectious Disease"/>
            <person name="Wu L."/>
            <person name="Ma J."/>
        </authorList>
    </citation>
    <scope>NUCLEOTIDE SEQUENCE [LARGE SCALE GENOMIC DNA]</scope>
    <source>
        <strain evidence="7">CCUG 53270</strain>
    </source>
</reference>
<dbReference type="InterPro" id="IPR028082">
    <property type="entry name" value="Peripla_BP_I"/>
</dbReference>
<evidence type="ECO:0000256" key="1">
    <source>
        <dbReference type="ARBA" id="ARBA00004196"/>
    </source>
</evidence>
<evidence type="ECO:0000313" key="6">
    <source>
        <dbReference type="EMBL" id="MFD1224367.1"/>
    </source>
</evidence>
<proteinExistence type="inferred from homology"/>
<feature type="signal peptide" evidence="4">
    <location>
        <begin position="1"/>
        <end position="27"/>
    </location>
</feature>
<feature type="chain" id="PRO_5046754450" evidence="4">
    <location>
        <begin position="28"/>
        <end position="269"/>
    </location>
</feature>
<dbReference type="RefSeq" id="WP_345586599.1">
    <property type="nucleotide sequence ID" value="NZ_BAABJG010000004.1"/>
</dbReference>
<comment type="similarity">
    <text evidence="2">Belongs to the bacterial solute-binding protein 2 family.</text>
</comment>
<dbReference type="SUPFAM" id="SSF53822">
    <property type="entry name" value="Periplasmic binding protein-like I"/>
    <property type="match status" value="1"/>
</dbReference>
<dbReference type="EMBL" id="JBHTLU010000045">
    <property type="protein sequence ID" value="MFD1224367.1"/>
    <property type="molecule type" value="Genomic_DNA"/>
</dbReference>
<name>A0ABW3UTZ4_9BACL</name>
<evidence type="ECO:0000256" key="2">
    <source>
        <dbReference type="ARBA" id="ARBA00007639"/>
    </source>
</evidence>
<dbReference type="Gene3D" id="3.40.50.2300">
    <property type="match status" value="2"/>
</dbReference>
<keyword evidence="7" id="KW-1185">Reference proteome</keyword>
<protein>
    <submittedName>
        <fullName evidence="6">Substrate-binding domain-containing protein</fullName>
    </submittedName>
</protein>
<feature type="domain" description="Periplasmic binding protein" evidence="5">
    <location>
        <begin position="50"/>
        <end position="260"/>
    </location>
</feature>
<dbReference type="PROSITE" id="PS51257">
    <property type="entry name" value="PROKAR_LIPOPROTEIN"/>
    <property type="match status" value="1"/>
</dbReference>
<dbReference type="InterPro" id="IPR025997">
    <property type="entry name" value="SBP_2_dom"/>
</dbReference>
<evidence type="ECO:0000259" key="5">
    <source>
        <dbReference type="Pfam" id="PF13407"/>
    </source>
</evidence>
<dbReference type="Proteomes" id="UP001597180">
    <property type="component" value="Unassembled WGS sequence"/>
</dbReference>
<dbReference type="Pfam" id="PF13407">
    <property type="entry name" value="Peripla_BP_4"/>
    <property type="match status" value="1"/>
</dbReference>
<keyword evidence="3 4" id="KW-0732">Signal</keyword>
<accession>A0ABW3UTZ4</accession>
<dbReference type="PANTHER" id="PTHR46847">
    <property type="entry name" value="D-ALLOSE-BINDING PERIPLASMIC PROTEIN-RELATED"/>
    <property type="match status" value="1"/>
</dbReference>
<evidence type="ECO:0000256" key="3">
    <source>
        <dbReference type="ARBA" id="ARBA00022729"/>
    </source>
</evidence>
<evidence type="ECO:0000256" key="4">
    <source>
        <dbReference type="SAM" id="SignalP"/>
    </source>
</evidence>
<evidence type="ECO:0000313" key="7">
    <source>
        <dbReference type="Proteomes" id="UP001597180"/>
    </source>
</evidence>
<dbReference type="PANTHER" id="PTHR46847:SF4">
    <property type="entry name" value="AUTOINDUCER 2-BINDING PROTEIN LSRB"/>
    <property type="match status" value="1"/>
</dbReference>